<feature type="transmembrane region" description="Helical" evidence="2">
    <location>
        <begin position="222"/>
        <end position="240"/>
    </location>
</feature>
<gene>
    <name evidence="4" type="ORF">SHI21_11060</name>
</gene>
<keyword evidence="2" id="KW-1133">Transmembrane helix</keyword>
<evidence type="ECO:0000259" key="3">
    <source>
        <dbReference type="Pfam" id="PF00535"/>
    </source>
</evidence>
<sequence length="251" mass="28884">MIKLSAVIITLNEEKKIARCIESLLSVADEILVVDSLSTDKTRAICESYGVRFVEQKFLGYVEQKNFALKLASFDHVLSLDADEELDSTLQAEILKLKSNFTMDGYEFNRLTQYNGFWVRHCGWYPDTKLRIVKKELAHWVGNNPHDALVVKGTVGFVRGDLLHYSYDSISAHVLQTNKFSTIEAHSLFSKGKRATLLKIVTRPPYQFFKDYILRKGFLDGHYGFIICFINSLYVLLKYAKMMDMQLNKKT</sequence>
<dbReference type="RefSeq" id="WP_323576644.1">
    <property type="nucleotide sequence ID" value="NZ_JAYGJQ010000002.1"/>
</dbReference>
<dbReference type="GO" id="GO:0016757">
    <property type="term" value="F:glycosyltransferase activity"/>
    <property type="evidence" value="ECO:0007669"/>
    <property type="project" value="UniProtKB-KW"/>
</dbReference>
<proteinExistence type="inferred from homology"/>
<dbReference type="EMBL" id="JAYGJQ010000002">
    <property type="protein sequence ID" value="MEA9356749.1"/>
    <property type="molecule type" value="Genomic_DNA"/>
</dbReference>
<evidence type="ECO:0000256" key="2">
    <source>
        <dbReference type="SAM" id="Phobius"/>
    </source>
</evidence>
<accession>A0ABU5VUN6</accession>
<comment type="similarity">
    <text evidence="1">Belongs to the glycosyltransferase 2 family. WaaE/KdtX subfamily.</text>
</comment>
<comment type="caution">
    <text evidence="4">The sequence shown here is derived from an EMBL/GenBank/DDBJ whole genome shotgun (WGS) entry which is preliminary data.</text>
</comment>
<keyword evidence="2" id="KW-0472">Membrane</keyword>
<organism evidence="4 5">
    <name type="scientific">Bacteriovorax antarcticus</name>
    <dbReference type="NCBI Taxonomy" id="3088717"/>
    <lineage>
        <taxon>Bacteria</taxon>
        <taxon>Pseudomonadati</taxon>
        <taxon>Bdellovibrionota</taxon>
        <taxon>Bacteriovoracia</taxon>
        <taxon>Bacteriovoracales</taxon>
        <taxon>Bacteriovoracaceae</taxon>
        <taxon>Bacteriovorax</taxon>
    </lineage>
</organism>
<dbReference type="CDD" id="cd02511">
    <property type="entry name" value="Beta4Glucosyltransferase"/>
    <property type="match status" value="1"/>
</dbReference>
<keyword evidence="5" id="KW-1185">Reference proteome</keyword>
<dbReference type="InterPro" id="IPR001173">
    <property type="entry name" value="Glyco_trans_2-like"/>
</dbReference>
<keyword evidence="2" id="KW-0812">Transmembrane</keyword>
<dbReference type="EC" id="2.4.-.-" evidence="4"/>
<protein>
    <submittedName>
        <fullName evidence="4">Glycosyltransferase family 2 protein</fullName>
        <ecNumber evidence="4">2.4.-.-</ecNumber>
    </submittedName>
</protein>
<dbReference type="PANTHER" id="PTHR43630:SF2">
    <property type="entry name" value="GLYCOSYLTRANSFERASE"/>
    <property type="match status" value="1"/>
</dbReference>
<evidence type="ECO:0000256" key="1">
    <source>
        <dbReference type="ARBA" id="ARBA00038494"/>
    </source>
</evidence>
<feature type="domain" description="Glycosyltransferase 2-like" evidence="3">
    <location>
        <begin position="5"/>
        <end position="89"/>
    </location>
</feature>
<reference evidence="4 5" key="1">
    <citation type="submission" date="2023-11" db="EMBL/GenBank/DDBJ databases">
        <title>A Novel Polar Bacteriovorax (B. antarcticus) Isolated from the Biocrust in Antarctica.</title>
        <authorList>
            <person name="Mun W."/>
            <person name="Choi S.Y."/>
            <person name="Mitchell R.J."/>
        </authorList>
    </citation>
    <scope>NUCLEOTIDE SEQUENCE [LARGE SCALE GENOMIC DNA]</scope>
    <source>
        <strain evidence="4 5">PP10</strain>
    </source>
</reference>
<evidence type="ECO:0000313" key="4">
    <source>
        <dbReference type="EMBL" id="MEA9356749.1"/>
    </source>
</evidence>
<dbReference type="Proteomes" id="UP001302274">
    <property type="component" value="Unassembled WGS sequence"/>
</dbReference>
<keyword evidence="4" id="KW-0808">Transferase</keyword>
<dbReference type="Gene3D" id="3.90.550.10">
    <property type="entry name" value="Spore Coat Polysaccharide Biosynthesis Protein SpsA, Chain A"/>
    <property type="match status" value="1"/>
</dbReference>
<dbReference type="SUPFAM" id="SSF53448">
    <property type="entry name" value="Nucleotide-diphospho-sugar transferases"/>
    <property type="match status" value="1"/>
</dbReference>
<dbReference type="PANTHER" id="PTHR43630">
    <property type="entry name" value="POLY-BETA-1,6-N-ACETYL-D-GLUCOSAMINE SYNTHASE"/>
    <property type="match status" value="1"/>
</dbReference>
<dbReference type="InterPro" id="IPR029044">
    <property type="entry name" value="Nucleotide-diphossugar_trans"/>
</dbReference>
<name>A0ABU5VUN6_9BACT</name>
<evidence type="ECO:0000313" key="5">
    <source>
        <dbReference type="Proteomes" id="UP001302274"/>
    </source>
</evidence>
<dbReference type="Pfam" id="PF00535">
    <property type="entry name" value="Glycos_transf_2"/>
    <property type="match status" value="1"/>
</dbReference>
<keyword evidence="4" id="KW-0328">Glycosyltransferase</keyword>